<dbReference type="SUPFAM" id="SSF51161">
    <property type="entry name" value="Trimeric LpxA-like enzymes"/>
    <property type="match status" value="1"/>
</dbReference>
<reference evidence="1" key="2">
    <citation type="journal article" date="2021" name="Microbiome">
        <title>Successional dynamics and alternative stable states in a saline activated sludge microbial community over 9 years.</title>
        <authorList>
            <person name="Wang Y."/>
            <person name="Ye J."/>
            <person name="Ju F."/>
            <person name="Liu L."/>
            <person name="Boyd J.A."/>
            <person name="Deng Y."/>
            <person name="Parks D.H."/>
            <person name="Jiang X."/>
            <person name="Yin X."/>
            <person name="Woodcroft B.J."/>
            <person name="Tyson G.W."/>
            <person name="Hugenholtz P."/>
            <person name="Polz M.F."/>
            <person name="Zhang T."/>
        </authorList>
    </citation>
    <scope>NUCLEOTIDE SEQUENCE</scope>
    <source>
        <strain evidence="1">HKST-UBA01</strain>
    </source>
</reference>
<comment type="caution">
    <text evidence="1">The sequence shown here is derived from an EMBL/GenBank/DDBJ whole genome shotgun (WGS) entry which is preliminary data.</text>
</comment>
<dbReference type="AlphaFoldDB" id="A0A955RPU5"/>
<dbReference type="InterPro" id="IPR001451">
    <property type="entry name" value="Hexapep"/>
</dbReference>
<dbReference type="EMBL" id="JAGQKX010000154">
    <property type="protein sequence ID" value="MCA9390624.1"/>
    <property type="molecule type" value="Genomic_DNA"/>
</dbReference>
<evidence type="ECO:0000313" key="2">
    <source>
        <dbReference type="Proteomes" id="UP000701698"/>
    </source>
</evidence>
<proteinExistence type="predicted"/>
<reference evidence="1" key="1">
    <citation type="submission" date="2020-04" db="EMBL/GenBank/DDBJ databases">
        <authorList>
            <person name="Zhang T."/>
        </authorList>
    </citation>
    <scope>NUCLEOTIDE SEQUENCE</scope>
    <source>
        <strain evidence="1">HKST-UBA01</strain>
    </source>
</reference>
<dbReference type="Gene3D" id="2.160.10.10">
    <property type="entry name" value="Hexapeptide repeat proteins"/>
    <property type="match status" value="1"/>
</dbReference>
<protein>
    <submittedName>
        <fullName evidence="1">Bifunctional UDP-N-acetylglucosamine diphosphorylase/glucosamine-1-phosphate N-acetyltransferase GlmU</fullName>
    </submittedName>
</protein>
<name>A0A955RPU5_UNCKA</name>
<feature type="non-terminal residue" evidence="1">
    <location>
        <position position="1"/>
    </location>
</feature>
<dbReference type="PANTHER" id="PTHR23416:SF78">
    <property type="entry name" value="LIPOPOLYSACCHARIDE BIOSYNTHESIS O-ACETYL TRANSFERASE WBBJ-RELATED"/>
    <property type="match status" value="1"/>
</dbReference>
<dbReference type="Pfam" id="PF00132">
    <property type="entry name" value="Hexapep"/>
    <property type="match status" value="1"/>
</dbReference>
<accession>A0A955RPU5</accession>
<sequence length="68" mass="7123">YDGVNKHKTIIGDGSSTGSNSVLVAPVTLGKNVYVGAGSVVTKDVQDNALAITRAPQKVIPDWSKKQK</sequence>
<dbReference type="InterPro" id="IPR051159">
    <property type="entry name" value="Hexapeptide_acetyltransf"/>
</dbReference>
<dbReference type="Proteomes" id="UP000701698">
    <property type="component" value="Unassembled WGS sequence"/>
</dbReference>
<gene>
    <name evidence="1" type="primary">glmU</name>
    <name evidence="1" type="ORF">KC571_04440</name>
</gene>
<evidence type="ECO:0000313" key="1">
    <source>
        <dbReference type="EMBL" id="MCA9390624.1"/>
    </source>
</evidence>
<dbReference type="PANTHER" id="PTHR23416">
    <property type="entry name" value="SIALIC ACID SYNTHASE-RELATED"/>
    <property type="match status" value="1"/>
</dbReference>
<organism evidence="1 2">
    <name type="scientific">candidate division WWE3 bacterium</name>
    <dbReference type="NCBI Taxonomy" id="2053526"/>
    <lineage>
        <taxon>Bacteria</taxon>
        <taxon>Katanobacteria</taxon>
    </lineage>
</organism>
<dbReference type="InterPro" id="IPR011004">
    <property type="entry name" value="Trimer_LpxA-like_sf"/>
</dbReference>